<dbReference type="EMBL" id="VYZR01341399">
    <property type="protein sequence ID" value="NXS03859.1"/>
    <property type="molecule type" value="Genomic_DNA"/>
</dbReference>
<dbReference type="Proteomes" id="UP000570288">
    <property type="component" value="Unassembled WGS sequence"/>
</dbReference>
<evidence type="ECO:0000259" key="2">
    <source>
        <dbReference type="PROSITE" id="PS51645"/>
    </source>
</evidence>
<dbReference type="InterPro" id="IPR014729">
    <property type="entry name" value="Rossmann-like_a/b/a_fold"/>
</dbReference>
<feature type="non-terminal residue" evidence="3">
    <location>
        <position position="1"/>
    </location>
</feature>
<dbReference type="InterPro" id="IPR036155">
    <property type="entry name" value="Crypto/Photolyase_N_sf"/>
</dbReference>
<reference evidence="3 4" key="1">
    <citation type="submission" date="2019-09" db="EMBL/GenBank/DDBJ databases">
        <title>Bird 10,000 Genomes (B10K) Project - Family phase.</title>
        <authorList>
            <person name="Zhang G."/>
        </authorList>
    </citation>
    <scope>NUCLEOTIDE SEQUENCE [LARGE SCALE GENOMIC DNA]</scope>
    <source>
        <strain evidence="3">B10K-DU-002-81</strain>
    </source>
</reference>
<protein>
    <submittedName>
        <fullName evidence="3">CRYD protein</fullName>
    </submittedName>
</protein>
<keyword evidence="4" id="KW-1185">Reference proteome</keyword>
<keyword evidence="1" id="KW-0157">Chromophore</keyword>
<dbReference type="Pfam" id="PF00875">
    <property type="entry name" value="DNA_photolyase"/>
    <property type="match status" value="1"/>
</dbReference>
<name>A0A7L2R473_9PASS</name>
<proteinExistence type="predicted"/>
<accession>A0A7L2R473</accession>
<feature type="non-terminal residue" evidence="3">
    <location>
        <position position="63"/>
    </location>
</feature>
<comment type="caution">
    <text evidence="3">The sequence shown here is derived from an EMBL/GenBank/DDBJ whole genome shotgun (WGS) entry which is preliminary data.</text>
</comment>
<dbReference type="Gene3D" id="3.40.50.620">
    <property type="entry name" value="HUPs"/>
    <property type="match status" value="1"/>
</dbReference>
<evidence type="ECO:0000313" key="3">
    <source>
        <dbReference type="EMBL" id="NXS03859.1"/>
    </source>
</evidence>
<dbReference type="InterPro" id="IPR006050">
    <property type="entry name" value="DNA_photolyase_N"/>
</dbReference>
<evidence type="ECO:0000313" key="4">
    <source>
        <dbReference type="Proteomes" id="UP000570288"/>
    </source>
</evidence>
<sequence>RPRRRSMSGAAGTAVCLLRCDLRAHDNQALHWAQHNADFVVPLYCFDPRHYLGTHCYGLPKTG</sequence>
<feature type="domain" description="Photolyase/cryptochrome alpha/beta" evidence="2">
    <location>
        <begin position="12"/>
        <end position="63"/>
    </location>
</feature>
<evidence type="ECO:0000256" key="1">
    <source>
        <dbReference type="ARBA" id="ARBA00022991"/>
    </source>
</evidence>
<gene>
    <name evidence="3" type="primary">Crydash</name>
    <name evidence="3" type="ORF">OXYMAD_R09996</name>
</gene>
<dbReference type="OrthoDB" id="435881at2759"/>
<dbReference type="SUPFAM" id="SSF52425">
    <property type="entry name" value="Cryptochrome/photolyase, N-terminal domain"/>
    <property type="match status" value="1"/>
</dbReference>
<organism evidence="3 4">
    <name type="scientific">Oxylabes madagascariensis</name>
    <name type="common">white-throated Oxylabes</name>
    <dbReference type="NCBI Taxonomy" id="98144"/>
    <lineage>
        <taxon>Eukaryota</taxon>
        <taxon>Metazoa</taxon>
        <taxon>Chordata</taxon>
        <taxon>Craniata</taxon>
        <taxon>Vertebrata</taxon>
        <taxon>Euteleostomi</taxon>
        <taxon>Archelosauria</taxon>
        <taxon>Archosauria</taxon>
        <taxon>Dinosauria</taxon>
        <taxon>Saurischia</taxon>
        <taxon>Theropoda</taxon>
        <taxon>Coelurosauria</taxon>
        <taxon>Aves</taxon>
        <taxon>Neognathae</taxon>
        <taxon>Neoaves</taxon>
        <taxon>Telluraves</taxon>
        <taxon>Australaves</taxon>
        <taxon>Passeriformes</taxon>
        <taxon>Sylvioidea</taxon>
        <taxon>Timaliidae</taxon>
        <taxon>Oxylabes</taxon>
    </lineage>
</organism>
<dbReference type="AlphaFoldDB" id="A0A7L2R473"/>
<dbReference type="PROSITE" id="PS51645">
    <property type="entry name" value="PHR_CRY_ALPHA_BETA"/>
    <property type="match status" value="1"/>
</dbReference>